<comment type="similarity">
    <text evidence="1">Belongs to the peptidase S58 family.</text>
</comment>
<proteinExistence type="inferred from homology"/>
<dbReference type="EMBL" id="PXYW01000078">
    <property type="protein sequence ID" value="PSR30481.1"/>
    <property type="molecule type" value="Genomic_DNA"/>
</dbReference>
<comment type="caution">
    <text evidence="2">The sequence shown here is derived from an EMBL/GenBank/DDBJ whole genome shotgun (WGS) entry which is preliminary data.</text>
</comment>
<keyword evidence="2" id="KW-0378">Hydrolase</keyword>
<dbReference type="PANTHER" id="PTHR36512">
    <property type="entry name" value="D-AMINOPEPTIDASE"/>
    <property type="match status" value="1"/>
</dbReference>
<evidence type="ECO:0000313" key="2">
    <source>
        <dbReference type="EMBL" id="PSR30481.1"/>
    </source>
</evidence>
<organism evidence="2 3">
    <name type="scientific">Sulfobacillus benefaciens</name>
    <dbReference type="NCBI Taxonomy" id="453960"/>
    <lineage>
        <taxon>Bacteria</taxon>
        <taxon>Bacillati</taxon>
        <taxon>Bacillota</taxon>
        <taxon>Clostridia</taxon>
        <taxon>Eubacteriales</taxon>
        <taxon>Clostridiales Family XVII. Incertae Sedis</taxon>
        <taxon>Sulfobacillus</taxon>
    </lineage>
</organism>
<evidence type="ECO:0000256" key="1">
    <source>
        <dbReference type="ARBA" id="ARBA00007068"/>
    </source>
</evidence>
<accession>A0A2T2X7K0</accession>
<dbReference type="InterPro" id="IPR016117">
    <property type="entry name" value="ArgJ-like_dom_sf"/>
</dbReference>
<dbReference type="Proteomes" id="UP000242972">
    <property type="component" value="Unassembled WGS sequence"/>
</dbReference>
<dbReference type="InterPro" id="IPR005321">
    <property type="entry name" value="Peptidase_S58_DmpA"/>
</dbReference>
<protein>
    <submittedName>
        <fullName evidence="2">Aminopeptidase</fullName>
    </submittedName>
</protein>
<evidence type="ECO:0000313" key="3">
    <source>
        <dbReference type="Proteomes" id="UP000242972"/>
    </source>
</evidence>
<dbReference type="PANTHER" id="PTHR36512:SF3">
    <property type="entry name" value="BLR5678 PROTEIN"/>
    <property type="match status" value="1"/>
</dbReference>
<reference evidence="2 3" key="1">
    <citation type="journal article" date="2014" name="BMC Genomics">
        <title>Comparison of environmental and isolate Sulfobacillus genomes reveals diverse carbon, sulfur, nitrogen, and hydrogen metabolisms.</title>
        <authorList>
            <person name="Justice N.B."/>
            <person name="Norman A."/>
            <person name="Brown C.T."/>
            <person name="Singh A."/>
            <person name="Thomas B.C."/>
            <person name="Banfield J.F."/>
        </authorList>
    </citation>
    <scope>NUCLEOTIDE SEQUENCE [LARGE SCALE GENOMIC DNA]</scope>
    <source>
        <strain evidence="2">AMDSBA4</strain>
    </source>
</reference>
<gene>
    <name evidence="2" type="ORF">C7B46_17825</name>
</gene>
<dbReference type="SUPFAM" id="SSF56266">
    <property type="entry name" value="DmpA/ArgJ-like"/>
    <property type="match status" value="1"/>
</dbReference>
<keyword evidence="2" id="KW-0645">Protease</keyword>
<dbReference type="Gene3D" id="3.60.70.12">
    <property type="entry name" value="L-amino peptidase D-ALA esterase/amidase"/>
    <property type="match status" value="1"/>
</dbReference>
<dbReference type="AlphaFoldDB" id="A0A2T2X7K0"/>
<dbReference type="Pfam" id="PF03576">
    <property type="entry name" value="Peptidase_S58"/>
    <property type="match status" value="1"/>
</dbReference>
<keyword evidence="2" id="KW-0031">Aminopeptidase</keyword>
<dbReference type="GO" id="GO:0004177">
    <property type="term" value="F:aminopeptidase activity"/>
    <property type="evidence" value="ECO:0007669"/>
    <property type="project" value="UniProtKB-KW"/>
</dbReference>
<dbReference type="CDD" id="cd02253">
    <property type="entry name" value="DmpA"/>
    <property type="match status" value="1"/>
</dbReference>
<sequence>MKIRARDLGLPFDGVPGYYNAITDVLGVEVGFTTLISGEGPLQVGRGPVRTGVTAILPRGKQNRMHPIWAGFFALNGNGEMTGTHWINDGGYFTSPIILTNTHSVGIAHQATVRWMIERYRDQFIGGHYWAMPVVAETYDGVLNDINGLHVHEQHVIDAINSAQRGPVTEGNIGGGTGMICYDYKGGTGTASRTLMVDGTTYHVGVLVQANHGIRDWFTVLGVPIGKLDPDRTLRSGKEQGSIIVIIGTDLPMLPHQLRRIAKRGPIGIGRNGTPGGNSSGDMFLAFSTANTTEMPHESSTQLTMDFISDEAFDPIYLAVSQAIEESVVNALVGAEDMTTVKPYGKTVKAIDPERLLRWVRQYRS</sequence>
<name>A0A2T2X7K0_9FIRM</name>